<proteinExistence type="predicted"/>
<keyword evidence="4" id="KW-1185">Reference proteome</keyword>
<sequence length="174" mass="19899">MAKATKKSIFVVIISLLCTSTIVLGIMISFDYYSMFSNFKDSKFDKRQKCYYIGGVSQLQQKSLLFGFKVNTGYYNSLSRCLSLTPSEWEDIYLLKAGENILYKVEGNYYQISCATVDFVNHNKNLYYATMCCTFGGFGFIIIFAISLVVYAIRKSVQKQNQSDQLAFDNKVYV</sequence>
<keyword evidence="1" id="KW-1133">Transmembrane helix</keyword>
<name>A0AA86U3E7_9EUKA</name>
<gene>
    <name evidence="2" type="ORF">HINF_LOCUS26744</name>
    <name evidence="3" type="ORF">HINF_LOCUS28507</name>
</gene>
<dbReference type="EMBL" id="CATOUU010000660">
    <property type="protein sequence ID" value="CAI9939099.1"/>
    <property type="molecule type" value="Genomic_DNA"/>
</dbReference>
<dbReference type="Proteomes" id="UP001642409">
    <property type="component" value="Unassembled WGS sequence"/>
</dbReference>
<feature type="transmembrane region" description="Helical" evidence="1">
    <location>
        <begin position="9"/>
        <end position="30"/>
    </location>
</feature>
<dbReference type="AlphaFoldDB" id="A0AA86U3E7"/>
<evidence type="ECO:0000256" key="1">
    <source>
        <dbReference type="SAM" id="Phobius"/>
    </source>
</evidence>
<organism evidence="2">
    <name type="scientific">Hexamita inflata</name>
    <dbReference type="NCBI Taxonomy" id="28002"/>
    <lineage>
        <taxon>Eukaryota</taxon>
        <taxon>Metamonada</taxon>
        <taxon>Diplomonadida</taxon>
        <taxon>Hexamitidae</taxon>
        <taxon>Hexamitinae</taxon>
        <taxon>Hexamita</taxon>
    </lineage>
</organism>
<accession>A0AA86U3E7</accession>
<evidence type="ECO:0000313" key="4">
    <source>
        <dbReference type="Proteomes" id="UP001642409"/>
    </source>
</evidence>
<keyword evidence="1" id="KW-0812">Transmembrane</keyword>
<evidence type="ECO:0000313" key="3">
    <source>
        <dbReference type="EMBL" id="CAL6022141.1"/>
    </source>
</evidence>
<evidence type="ECO:0000313" key="2">
    <source>
        <dbReference type="EMBL" id="CAI9939099.1"/>
    </source>
</evidence>
<reference evidence="2" key="1">
    <citation type="submission" date="2023-06" db="EMBL/GenBank/DDBJ databases">
        <authorList>
            <person name="Kurt Z."/>
        </authorList>
    </citation>
    <scope>NUCLEOTIDE SEQUENCE</scope>
</reference>
<comment type="caution">
    <text evidence="2">The sequence shown here is derived from an EMBL/GenBank/DDBJ whole genome shotgun (WGS) entry which is preliminary data.</text>
</comment>
<reference evidence="3 4" key="2">
    <citation type="submission" date="2024-07" db="EMBL/GenBank/DDBJ databases">
        <authorList>
            <person name="Akdeniz Z."/>
        </authorList>
    </citation>
    <scope>NUCLEOTIDE SEQUENCE [LARGE SCALE GENOMIC DNA]</scope>
</reference>
<dbReference type="EMBL" id="CAXDID020000090">
    <property type="protein sequence ID" value="CAL6022141.1"/>
    <property type="molecule type" value="Genomic_DNA"/>
</dbReference>
<keyword evidence="1" id="KW-0472">Membrane</keyword>
<protein>
    <submittedName>
        <fullName evidence="3">Hypothetical_protein</fullName>
    </submittedName>
</protein>
<feature type="transmembrane region" description="Helical" evidence="1">
    <location>
        <begin position="126"/>
        <end position="153"/>
    </location>
</feature>